<dbReference type="EMBL" id="MT142815">
    <property type="protein sequence ID" value="QJA88965.1"/>
    <property type="molecule type" value="Genomic_DNA"/>
</dbReference>
<accession>A0A6M3JZ05</accession>
<dbReference type="AlphaFoldDB" id="A0A6M3JZ05"/>
<organism evidence="1">
    <name type="scientific">viral metagenome</name>
    <dbReference type="NCBI Taxonomy" id="1070528"/>
    <lineage>
        <taxon>unclassified sequences</taxon>
        <taxon>metagenomes</taxon>
        <taxon>organismal metagenomes</taxon>
    </lineage>
</organism>
<gene>
    <name evidence="1" type="ORF">MM415A01866_0020</name>
    <name evidence="2" type="ORF">MM415B02635_0004</name>
</gene>
<evidence type="ECO:0000313" key="1">
    <source>
        <dbReference type="EMBL" id="QJA75134.1"/>
    </source>
</evidence>
<reference evidence="1" key="1">
    <citation type="submission" date="2020-03" db="EMBL/GenBank/DDBJ databases">
        <title>The deep terrestrial virosphere.</title>
        <authorList>
            <person name="Holmfeldt K."/>
            <person name="Nilsson E."/>
            <person name="Simone D."/>
            <person name="Lopez-Fernandez M."/>
            <person name="Wu X."/>
            <person name="de Brujin I."/>
            <person name="Lundin D."/>
            <person name="Andersson A."/>
            <person name="Bertilsson S."/>
            <person name="Dopson M."/>
        </authorList>
    </citation>
    <scope>NUCLEOTIDE SEQUENCE</scope>
    <source>
        <strain evidence="1">MM415A01866</strain>
        <strain evidence="2">MM415B02635</strain>
    </source>
</reference>
<sequence length="104" mass="11821">MSVEMKHKVANTPCPLCGKVKGYYTIKKCQANIDILEVFSTSKTKSRKLMIKQAQSLYIADLVYCRVCKASINSCTPEELGILHWLIVRNSKELPINTKWNEEG</sequence>
<name>A0A6M3JZ05_9ZZZZ</name>
<protein>
    <submittedName>
        <fullName evidence="1">Uncharacterized protein</fullName>
    </submittedName>
</protein>
<evidence type="ECO:0000313" key="2">
    <source>
        <dbReference type="EMBL" id="QJA88965.1"/>
    </source>
</evidence>
<dbReference type="EMBL" id="MT142142">
    <property type="protein sequence ID" value="QJA75134.1"/>
    <property type="molecule type" value="Genomic_DNA"/>
</dbReference>
<proteinExistence type="predicted"/>